<organism evidence="2 3">
    <name type="scientific">Aphis glycines</name>
    <name type="common">Soybean aphid</name>
    <dbReference type="NCBI Taxonomy" id="307491"/>
    <lineage>
        <taxon>Eukaryota</taxon>
        <taxon>Metazoa</taxon>
        <taxon>Ecdysozoa</taxon>
        <taxon>Arthropoda</taxon>
        <taxon>Hexapoda</taxon>
        <taxon>Insecta</taxon>
        <taxon>Pterygota</taxon>
        <taxon>Neoptera</taxon>
        <taxon>Paraneoptera</taxon>
        <taxon>Hemiptera</taxon>
        <taxon>Sternorrhyncha</taxon>
        <taxon>Aphidomorpha</taxon>
        <taxon>Aphidoidea</taxon>
        <taxon>Aphididae</taxon>
        <taxon>Aphidini</taxon>
        <taxon>Aphis</taxon>
        <taxon>Aphis</taxon>
    </lineage>
</organism>
<gene>
    <name evidence="2" type="ORF">AGLY_000722</name>
</gene>
<name>A0A6G0U9A3_APHGL</name>
<evidence type="ECO:0000313" key="2">
    <source>
        <dbReference type="EMBL" id="KAE9545179.1"/>
    </source>
</evidence>
<sequence length="194" mass="22734">MINDSKTKNVNRRNLRLLDLGWISLSFNILSLMTFRTIFLTFMLFILFMALSLDLERILGLLNLVSLHDERDLDLRDLFNFNSSIDVFLSLDLDLLFLDLLNPRVCGLPSYVLIPSYSKRSYGVVSIFYLCELFFLDKQFSYVLSLFALVKAQAQSKITDIAFYALGNFSRLKQDINPKFFVKFKKKNKYWKNC</sequence>
<keyword evidence="1" id="KW-0472">Membrane</keyword>
<evidence type="ECO:0000256" key="1">
    <source>
        <dbReference type="SAM" id="Phobius"/>
    </source>
</evidence>
<keyword evidence="3" id="KW-1185">Reference proteome</keyword>
<dbReference type="EMBL" id="VYZN01000001">
    <property type="protein sequence ID" value="KAE9545179.1"/>
    <property type="molecule type" value="Genomic_DNA"/>
</dbReference>
<dbReference type="OrthoDB" id="69229at2759"/>
<evidence type="ECO:0000313" key="3">
    <source>
        <dbReference type="Proteomes" id="UP000475862"/>
    </source>
</evidence>
<dbReference type="Proteomes" id="UP000475862">
    <property type="component" value="Unassembled WGS sequence"/>
</dbReference>
<reference evidence="2 3" key="1">
    <citation type="submission" date="2019-08" db="EMBL/GenBank/DDBJ databases">
        <title>The genome of the soybean aphid Biotype 1, its phylome, world population structure and adaptation to the North American continent.</title>
        <authorList>
            <person name="Giordano R."/>
            <person name="Donthu R.K."/>
            <person name="Hernandez A.G."/>
            <person name="Wright C.L."/>
            <person name="Zimin A.V."/>
        </authorList>
    </citation>
    <scope>NUCLEOTIDE SEQUENCE [LARGE SCALE GENOMIC DNA]</scope>
    <source>
        <tissue evidence="2">Whole aphids</tissue>
    </source>
</reference>
<feature type="transmembrane region" description="Helical" evidence="1">
    <location>
        <begin position="20"/>
        <end position="51"/>
    </location>
</feature>
<keyword evidence="1" id="KW-1133">Transmembrane helix</keyword>
<accession>A0A6G0U9A3</accession>
<dbReference type="AlphaFoldDB" id="A0A6G0U9A3"/>
<comment type="caution">
    <text evidence="2">The sequence shown here is derived from an EMBL/GenBank/DDBJ whole genome shotgun (WGS) entry which is preliminary data.</text>
</comment>
<protein>
    <submittedName>
        <fullName evidence="2">Uncharacterized protein</fullName>
    </submittedName>
</protein>
<keyword evidence="1" id="KW-0812">Transmembrane</keyword>
<proteinExistence type="predicted"/>